<proteinExistence type="predicted"/>
<dbReference type="eggNOG" id="ENOG5032PPX">
    <property type="taxonomic scope" value="Bacteria"/>
</dbReference>
<organism evidence="1 3">
    <name type="scientific">Enterococcus gilvus ATCC BAA-350</name>
    <dbReference type="NCBI Taxonomy" id="1158614"/>
    <lineage>
        <taxon>Bacteria</taxon>
        <taxon>Bacillati</taxon>
        <taxon>Bacillota</taxon>
        <taxon>Bacilli</taxon>
        <taxon>Lactobacillales</taxon>
        <taxon>Enterococcaceae</taxon>
        <taxon>Enterococcus</taxon>
    </lineage>
</organism>
<dbReference type="EMBL" id="ASWH01000001">
    <property type="protein sequence ID" value="EOW81338.1"/>
    <property type="molecule type" value="Genomic_DNA"/>
</dbReference>
<evidence type="ECO:0000313" key="3">
    <source>
        <dbReference type="Proteomes" id="UP000013750"/>
    </source>
</evidence>
<keyword evidence="4" id="KW-1185">Reference proteome</keyword>
<dbReference type="EMBL" id="AJDQ01000012">
    <property type="protein sequence ID" value="EOI53387.1"/>
    <property type="molecule type" value="Genomic_DNA"/>
</dbReference>
<dbReference type="Proteomes" id="UP000013750">
    <property type="component" value="Unassembled WGS sequence"/>
</dbReference>
<dbReference type="AlphaFoldDB" id="R2XTS4"/>
<evidence type="ECO:0000313" key="1">
    <source>
        <dbReference type="EMBL" id="EOI53387.1"/>
    </source>
</evidence>
<gene>
    <name evidence="2" type="ORF">I592_00623</name>
    <name evidence="1" type="ORF">UKC_03339</name>
</gene>
<dbReference type="PATRIC" id="fig|1158614.3.peg.3317"/>
<sequence>MEKLLEEFKKRMHISHSSEDNSLEEILEESKLYIISKTGLDENDKRAKTLIFSRARYVYNDSLEFFEDNFLSEILGLSFEKYKGDDASETEVSTTKN</sequence>
<dbReference type="HOGENOM" id="CLU_175303_1_0_9"/>
<name>R2XTS4_9ENTE</name>
<protein>
    <recommendedName>
        <fullName evidence="5">Phage gp6-like head-tail connector protein</fullName>
    </recommendedName>
</protein>
<reference evidence="1 3" key="1">
    <citation type="submission" date="2013-02" db="EMBL/GenBank/DDBJ databases">
        <title>The Genome Sequence of Enterococcus gilvus ATCC BAA-350.</title>
        <authorList>
            <consortium name="The Broad Institute Genome Sequencing Platform"/>
            <consortium name="The Broad Institute Genome Sequencing Center for Infectious Disease"/>
            <person name="Earl A.M."/>
            <person name="Gilmore M.S."/>
            <person name="Lebreton F."/>
            <person name="Walker B."/>
            <person name="Young S.K."/>
            <person name="Zeng Q."/>
            <person name="Gargeya S."/>
            <person name="Fitzgerald M."/>
            <person name="Haas B."/>
            <person name="Abouelleil A."/>
            <person name="Alvarado L."/>
            <person name="Arachchi H.M."/>
            <person name="Berlin A.M."/>
            <person name="Chapman S.B."/>
            <person name="Dewar J."/>
            <person name="Goldberg J."/>
            <person name="Griggs A."/>
            <person name="Gujja S."/>
            <person name="Hansen M."/>
            <person name="Howarth C."/>
            <person name="Imamovic A."/>
            <person name="Larimer J."/>
            <person name="McCowan C."/>
            <person name="Murphy C."/>
            <person name="Neiman D."/>
            <person name="Pearson M."/>
            <person name="Priest M."/>
            <person name="Roberts A."/>
            <person name="Saif S."/>
            <person name="Shea T."/>
            <person name="Sisk P."/>
            <person name="Sykes S."/>
            <person name="Wortman J."/>
            <person name="Nusbaum C."/>
            <person name="Birren B."/>
        </authorList>
    </citation>
    <scope>NUCLEOTIDE SEQUENCE [LARGE SCALE GENOMIC DNA]</scope>
    <source>
        <strain evidence="1 3">ATCC BAA-350</strain>
    </source>
</reference>
<dbReference type="Proteomes" id="UP000014160">
    <property type="component" value="Unassembled WGS sequence"/>
</dbReference>
<accession>R2XTS4</accession>
<dbReference type="OrthoDB" id="2236831at2"/>
<reference evidence="2 4" key="2">
    <citation type="submission" date="2013-03" db="EMBL/GenBank/DDBJ databases">
        <title>The Genome Sequence of Enterococcus gilvus ATCC BAA-350 (PacBio/Illumina hybrid assembly).</title>
        <authorList>
            <consortium name="The Broad Institute Genomics Platform"/>
            <consortium name="The Broad Institute Genome Sequencing Center for Infectious Disease"/>
            <person name="Earl A."/>
            <person name="Russ C."/>
            <person name="Gilmore M."/>
            <person name="Surin D."/>
            <person name="Walker B."/>
            <person name="Young S."/>
            <person name="Zeng Q."/>
            <person name="Gargeya S."/>
            <person name="Fitzgerald M."/>
            <person name="Haas B."/>
            <person name="Abouelleil A."/>
            <person name="Allen A.W."/>
            <person name="Alvarado L."/>
            <person name="Arachchi H.M."/>
            <person name="Berlin A.M."/>
            <person name="Chapman S.B."/>
            <person name="Gainer-Dewar J."/>
            <person name="Goldberg J."/>
            <person name="Griggs A."/>
            <person name="Gujja S."/>
            <person name="Hansen M."/>
            <person name="Howarth C."/>
            <person name="Imamovic A."/>
            <person name="Ireland A."/>
            <person name="Larimer J."/>
            <person name="McCowan C."/>
            <person name="Murphy C."/>
            <person name="Pearson M."/>
            <person name="Poon T.W."/>
            <person name="Priest M."/>
            <person name="Roberts A."/>
            <person name="Saif S."/>
            <person name="Shea T."/>
            <person name="Sisk P."/>
            <person name="Sykes S."/>
            <person name="Wortman J."/>
            <person name="Nusbaum C."/>
            <person name="Birren B."/>
        </authorList>
    </citation>
    <scope>NUCLEOTIDE SEQUENCE [LARGE SCALE GENOMIC DNA]</scope>
    <source>
        <strain evidence="2 4">ATCC BAA-350</strain>
    </source>
</reference>
<dbReference type="RefSeq" id="WP_010781684.1">
    <property type="nucleotide sequence ID" value="NZ_ASWH01000001.1"/>
</dbReference>
<evidence type="ECO:0008006" key="5">
    <source>
        <dbReference type="Google" id="ProtNLM"/>
    </source>
</evidence>
<evidence type="ECO:0000313" key="4">
    <source>
        <dbReference type="Proteomes" id="UP000014160"/>
    </source>
</evidence>
<comment type="caution">
    <text evidence="1">The sequence shown here is derived from an EMBL/GenBank/DDBJ whole genome shotgun (WGS) entry which is preliminary data.</text>
</comment>
<evidence type="ECO:0000313" key="2">
    <source>
        <dbReference type="EMBL" id="EOW81338.1"/>
    </source>
</evidence>